<dbReference type="EMBL" id="JAWRVG010000081">
    <property type="protein sequence ID" value="KAK4060548.1"/>
    <property type="molecule type" value="Genomic_DNA"/>
</dbReference>
<comment type="caution">
    <text evidence="2">The sequence shown here is derived from an EMBL/GenBank/DDBJ whole genome shotgun (WGS) entry which is preliminary data.</text>
</comment>
<reference evidence="2" key="1">
    <citation type="submission" date="2023-11" db="EMBL/GenBank/DDBJ databases">
        <title>The genome sequences of three competitors of mushroom-forming fungi.</title>
        <authorList>
            <person name="Beijen E."/>
            <person name="Ohm R.A."/>
        </authorList>
    </citation>
    <scope>NUCLEOTIDE SEQUENCE</scope>
    <source>
        <strain evidence="2">CBS 100526</strain>
    </source>
</reference>
<feature type="region of interest" description="Disordered" evidence="1">
    <location>
        <begin position="657"/>
        <end position="689"/>
    </location>
</feature>
<dbReference type="Proteomes" id="UP001273209">
    <property type="component" value="Unassembled WGS sequence"/>
</dbReference>
<dbReference type="PANTHER" id="PTHR34365">
    <property type="entry name" value="ENOLASE (DUF1399)"/>
    <property type="match status" value="1"/>
</dbReference>
<dbReference type="InterPro" id="IPR009836">
    <property type="entry name" value="GRDP-like"/>
</dbReference>
<evidence type="ECO:0000256" key="1">
    <source>
        <dbReference type="SAM" id="MobiDB-lite"/>
    </source>
</evidence>
<gene>
    <name evidence="2" type="ORF">Triagg1_10673</name>
</gene>
<evidence type="ECO:0000313" key="3">
    <source>
        <dbReference type="Proteomes" id="UP001273209"/>
    </source>
</evidence>
<dbReference type="PANTHER" id="PTHR34365:SF7">
    <property type="entry name" value="GLYCINE-RICH DOMAIN-CONTAINING PROTEIN 1"/>
    <property type="match status" value="1"/>
</dbReference>
<protein>
    <recommendedName>
        <fullName evidence="4">Alpha-ketoglutarate-dependent sulfonate dioxygenase</fullName>
    </recommendedName>
</protein>
<name>A0AAE1I6T1_9HYPO</name>
<keyword evidence="3" id="KW-1185">Reference proteome</keyword>
<dbReference type="GeneID" id="87914675"/>
<dbReference type="AlphaFoldDB" id="A0AAE1I6T1"/>
<accession>A0AAE1I6T1</accession>
<dbReference type="RefSeq" id="XP_062750355.1">
    <property type="nucleotide sequence ID" value="XM_062894770.1"/>
</dbReference>
<dbReference type="Pfam" id="PF07173">
    <property type="entry name" value="GRDP-like"/>
    <property type="match status" value="1"/>
</dbReference>
<feature type="region of interest" description="Disordered" evidence="1">
    <location>
        <begin position="1"/>
        <end position="25"/>
    </location>
</feature>
<evidence type="ECO:0000313" key="2">
    <source>
        <dbReference type="EMBL" id="KAK4060548.1"/>
    </source>
</evidence>
<proteinExistence type="predicted"/>
<organism evidence="2 3">
    <name type="scientific">Trichoderma aggressivum f. europaeum</name>
    <dbReference type="NCBI Taxonomy" id="173218"/>
    <lineage>
        <taxon>Eukaryota</taxon>
        <taxon>Fungi</taxon>
        <taxon>Dikarya</taxon>
        <taxon>Ascomycota</taxon>
        <taxon>Pezizomycotina</taxon>
        <taxon>Sordariomycetes</taxon>
        <taxon>Hypocreomycetidae</taxon>
        <taxon>Hypocreales</taxon>
        <taxon>Hypocreaceae</taxon>
        <taxon>Trichoderma</taxon>
    </lineage>
</organism>
<feature type="region of interest" description="Disordered" evidence="1">
    <location>
        <begin position="720"/>
        <end position="740"/>
    </location>
</feature>
<sequence>MTKEASKGEAPPDGEAPPSYTTATEDVLDATDPSQNIDVTTAFANLSLSSGPATGGPNADTTLAHLKLLHAIDTLKEDVGYTDGLYGIFDSRAKWDTEILHGAALPPGVQLDKLGESDKEKLALSRLREKRWAIFLARAVDRYEAWWNAMAQSKTMLTEEDMSTPDSPKYIAFSTSGKPLGWTRDSIPPLDVLMVMHAHMLNPRAFLEDTMRAGLVEYWTAGMPWKAVSEAITVDFEETPSEVAKSNWLLTGRQWNNSADPMVKTLKCPWCKVDMRVPWTTCGAVEDADTPIGILGSGYGDGNFSHQCPSCDKAINKEILSLSKFVHDTTLLLGKGVPMPGTLLDITSGQPSLTPNPLVVPNFTRMFPNRMIRHELRIKIVELLDPTSQSPKSSPSMADVRDLIEKTIRSDEAVRRIDGSTRRVGLQLIRRDAKIVTRKMMSRYWENFSPFALDLCGAVMRQGVFVEKMVKLDWLHSPSAKATMARLITKYNRFMQIIKKNPFKMAVPTLDVDLAWHTHQLSPQDYYAYTVKETTKFIDHDDKIEEGELSDAFEWTTKTYQELFKEVYSECTCWYCESIRVSQGSKIGKIFNVSSSQKLADVFHDSGSAKLCPPDNSAHISAHNSVRTLETPERAKFTAYIRARQNRRLNEAYQKAARRAEKKGRALPPRDENPPPFMSRPLGTKPNTDIKTPLECTARSCIPSTSPQAYTTAGIRATWPREMEPGPTAPPEPVETETSPREAVEALVDALSTQARVHVLPRVVERHVVLEEEAADVLEEEEEEEDAAAAVVVDVVEEVVKRCCYCWRDFTVGEYEHVNKLRYFGRLSAERP</sequence>
<evidence type="ECO:0008006" key="4">
    <source>
        <dbReference type="Google" id="ProtNLM"/>
    </source>
</evidence>